<evidence type="ECO:0000259" key="1">
    <source>
        <dbReference type="Pfam" id="PF13349"/>
    </source>
</evidence>
<reference evidence="2" key="2">
    <citation type="submission" date="2023-01" db="EMBL/GenBank/DDBJ databases">
        <title>Human gut microbiome strain richness.</title>
        <authorList>
            <person name="Chen-Liaw A."/>
        </authorList>
    </citation>
    <scope>NUCLEOTIDE SEQUENCE</scope>
    <source>
        <strain evidence="2">1001217st2_G6_1001217B_191108</strain>
    </source>
</reference>
<protein>
    <submittedName>
        <fullName evidence="2">DUF4097 family beta strand repeat-containing protein</fullName>
    </submittedName>
</protein>
<dbReference type="InterPro" id="IPR025164">
    <property type="entry name" value="Toastrack_DUF4097"/>
</dbReference>
<accession>A0A3E3ADY3</accession>
<dbReference type="GeneID" id="64196634"/>
<dbReference type="Proteomes" id="UP001211987">
    <property type="component" value="Unassembled WGS sequence"/>
</dbReference>
<dbReference type="Gene3D" id="2.160.20.120">
    <property type="match status" value="1"/>
</dbReference>
<feature type="domain" description="DUF4097" evidence="1">
    <location>
        <begin position="59"/>
        <end position="203"/>
    </location>
</feature>
<gene>
    <name evidence="3" type="ORF">DXB93_15435</name>
    <name evidence="2" type="ORF">PM738_10220</name>
</gene>
<proteinExistence type="predicted"/>
<dbReference type="EMBL" id="QUSL01000032">
    <property type="protein sequence ID" value="RGD80197.1"/>
    <property type="molecule type" value="Genomic_DNA"/>
</dbReference>
<reference evidence="3 4" key="1">
    <citation type="submission" date="2018-08" db="EMBL/GenBank/DDBJ databases">
        <title>A genome reference for cultivated species of the human gut microbiota.</title>
        <authorList>
            <person name="Zou Y."/>
            <person name="Xue W."/>
            <person name="Luo G."/>
        </authorList>
    </citation>
    <scope>NUCLEOTIDE SEQUENCE [LARGE SCALE GENOMIC DNA]</scope>
    <source>
        <strain evidence="3 4">OM06-4</strain>
    </source>
</reference>
<sequence length="261" mass="28898">MKKIGYVALGSLLLAIVLFISGTMIGGFSELETLYDKGDFTISLPITKTMDVTKEFTDIKNLEIQAEAGTVELIEYEGSTIKVEAKNVSKKIKLYQEQNTLIVKDSFRFWHLINVTDITTRIKIYIPNSYEFNKVELEVDAGELIVPNLKANDVEIDVDAGSFKAENIIASYTKVDVDAGDARINLLNSYRSEFNCDAGDIDATMVGSESDYSYEVDSDVGDISIGSYRSDGLSDEYSHSGGQRKIEADCNVGSIRIKMEV</sequence>
<organism evidence="3 4">
    <name type="scientific">Thomasclavelia ramosa</name>
    <dbReference type="NCBI Taxonomy" id="1547"/>
    <lineage>
        <taxon>Bacteria</taxon>
        <taxon>Bacillati</taxon>
        <taxon>Bacillota</taxon>
        <taxon>Erysipelotrichia</taxon>
        <taxon>Erysipelotrichales</taxon>
        <taxon>Coprobacillaceae</taxon>
        <taxon>Thomasclavelia</taxon>
    </lineage>
</organism>
<dbReference type="Pfam" id="PF13349">
    <property type="entry name" value="DUF4097"/>
    <property type="match status" value="1"/>
</dbReference>
<dbReference type="AlphaFoldDB" id="A0A3E3ADY3"/>
<dbReference type="EMBL" id="JAQLKE010000015">
    <property type="protein sequence ID" value="MDB7084177.1"/>
    <property type="molecule type" value="Genomic_DNA"/>
</dbReference>
<evidence type="ECO:0000313" key="4">
    <source>
        <dbReference type="Proteomes" id="UP000261032"/>
    </source>
</evidence>
<dbReference type="RefSeq" id="WP_008792056.1">
    <property type="nucleotide sequence ID" value="NZ_AP031443.1"/>
</dbReference>
<evidence type="ECO:0000313" key="3">
    <source>
        <dbReference type="EMBL" id="RGD80197.1"/>
    </source>
</evidence>
<dbReference type="Proteomes" id="UP000261032">
    <property type="component" value="Unassembled WGS sequence"/>
</dbReference>
<name>A0A3E3ADY3_9FIRM</name>
<comment type="caution">
    <text evidence="3">The sequence shown here is derived from an EMBL/GenBank/DDBJ whole genome shotgun (WGS) entry which is preliminary data.</text>
</comment>
<evidence type="ECO:0000313" key="2">
    <source>
        <dbReference type="EMBL" id="MDB7084177.1"/>
    </source>
</evidence>